<name>A0A367ZTT9_9BACT</name>
<keyword evidence="1" id="KW-0472">Membrane</keyword>
<dbReference type="AlphaFoldDB" id="A0A367ZTT9"/>
<dbReference type="Proteomes" id="UP000252355">
    <property type="component" value="Unassembled WGS sequence"/>
</dbReference>
<sequence length="119" mass="12886">MDIPPASHPQAAAKAEEATAAAPPARETSASWLSGWVCLLVTVFLAGATLNCLLRWLPYAYPWDLGGTILSGLLTWLAYAWTLSDRSTIPGEKRGTVALTLWVLWAVTFPAVLWSLGFK</sequence>
<gene>
    <name evidence="2" type="ORF">OZSIB_2496</name>
</gene>
<feature type="transmembrane region" description="Helical" evidence="1">
    <location>
        <begin position="33"/>
        <end position="54"/>
    </location>
</feature>
<dbReference type="EMBL" id="QOQW01000003">
    <property type="protein sequence ID" value="RCK81119.1"/>
    <property type="molecule type" value="Genomic_DNA"/>
</dbReference>
<evidence type="ECO:0000313" key="3">
    <source>
        <dbReference type="Proteomes" id="UP000252355"/>
    </source>
</evidence>
<evidence type="ECO:0000256" key="1">
    <source>
        <dbReference type="SAM" id="Phobius"/>
    </source>
</evidence>
<comment type="caution">
    <text evidence="2">The sequence shown here is derived from an EMBL/GenBank/DDBJ whole genome shotgun (WGS) entry which is preliminary data.</text>
</comment>
<feature type="transmembrane region" description="Helical" evidence="1">
    <location>
        <begin position="99"/>
        <end position="118"/>
    </location>
</feature>
<keyword evidence="1" id="KW-1133">Transmembrane helix</keyword>
<proteinExistence type="predicted"/>
<reference evidence="2 3" key="1">
    <citation type="submission" date="2018-05" db="EMBL/GenBank/DDBJ databases">
        <title>A metagenomic window into the 2 km-deep terrestrial subsurface aquifer revealed taxonomically and functionally diverse microbial community comprising novel uncultured bacterial lineages.</title>
        <authorList>
            <person name="Kadnikov V.V."/>
            <person name="Mardanov A.V."/>
            <person name="Beletsky A.V."/>
            <person name="Banks D."/>
            <person name="Pimenov N.V."/>
            <person name="Frank Y.A."/>
            <person name="Karnachuk O.V."/>
            <person name="Ravin N.V."/>
        </authorList>
    </citation>
    <scope>NUCLEOTIDE SEQUENCE [LARGE SCALE GENOMIC DNA]</scope>
    <source>
        <strain evidence="2">BY5</strain>
    </source>
</reference>
<organism evidence="2 3">
    <name type="scientific">Candidatus Ozemobacter sibiricus</name>
    <dbReference type="NCBI Taxonomy" id="2268124"/>
    <lineage>
        <taxon>Bacteria</taxon>
        <taxon>Candidatus Ozemobacteria</taxon>
        <taxon>Candidatus Ozemobacterales</taxon>
        <taxon>Candidatus Ozemobacteraceae</taxon>
        <taxon>Candidatus Ozemobacter</taxon>
    </lineage>
</organism>
<keyword evidence="1" id="KW-0812">Transmembrane</keyword>
<feature type="transmembrane region" description="Helical" evidence="1">
    <location>
        <begin position="61"/>
        <end position="79"/>
    </location>
</feature>
<evidence type="ECO:0000313" key="2">
    <source>
        <dbReference type="EMBL" id="RCK81119.1"/>
    </source>
</evidence>
<protein>
    <submittedName>
        <fullName evidence="2">Uncharacterized protein</fullName>
    </submittedName>
</protein>
<accession>A0A367ZTT9</accession>